<feature type="region of interest" description="Disordered" evidence="1">
    <location>
        <begin position="1"/>
        <end position="24"/>
    </location>
</feature>
<gene>
    <name evidence="3" type="ORF">GTS_12820</name>
</gene>
<keyword evidence="4" id="KW-1185">Reference proteome</keyword>
<feature type="compositionally biased region" description="Low complexity" evidence="1">
    <location>
        <begin position="81"/>
        <end position="91"/>
    </location>
</feature>
<comment type="caution">
    <text evidence="3">The sequence shown here is derived from an EMBL/GenBank/DDBJ whole genome shotgun (WGS) entry which is preliminary data.</text>
</comment>
<accession>A0A4D4J4V5</accession>
<feature type="region of interest" description="Disordered" evidence="1">
    <location>
        <begin position="81"/>
        <end position="172"/>
    </location>
</feature>
<dbReference type="PANTHER" id="PTHR21666:SF270">
    <property type="entry name" value="MUREIN HYDROLASE ACTIVATOR ENVC"/>
    <property type="match status" value="1"/>
</dbReference>
<reference evidence="4" key="1">
    <citation type="submission" date="2019-04" db="EMBL/GenBank/DDBJ databases">
        <title>Draft genome sequence of Pseudonocardiaceae bacterium SL3-2-4.</title>
        <authorList>
            <person name="Ningsih F."/>
            <person name="Yokota A."/>
            <person name="Sakai Y."/>
            <person name="Nanatani K."/>
            <person name="Yabe S."/>
            <person name="Oetari A."/>
            <person name="Sjamsuridzal W."/>
        </authorList>
    </citation>
    <scope>NUCLEOTIDE SEQUENCE [LARGE SCALE GENOMIC DNA]</scope>
    <source>
        <strain evidence="4">SL3-2-4</strain>
    </source>
</reference>
<protein>
    <recommendedName>
        <fullName evidence="2">M23ase beta-sheet core domain-containing protein</fullName>
    </recommendedName>
</protein>
<feature type="compositionally biased region" description="Low complexity" evidence="1">
    <location>
        <begin position="119"/>
        <end position="154"/>
    </location>
</feature>
<dbReference type="Gene3D" id="2.70.70.10">
    <property type="entry name" value="Glucose Permease (Domain IIA)"/>
    <property type="match status" value="1"/>
</dbReference>
<feature type="compositionally biased region" description="Low complexity" evidence="1">
    <location>
        <begin position="98"/>
        <end position="111"/>
    </location>
</feature>
<dbReference type="Pfam" id="PF01551">
    <property type="entry name" value="Peptidase_M23"/>
    <property type="match status" value="1"/>
</dbReference>
<dbReference type="InterPro" id="IPR016047">
    <property type="entry name" value="M23ase_b-sheet_dom"/>
</dbReference>
<dbReference type="PANTHER" id="PTHR21666">
    <property type="entry name" value="PEPTIDASE-RELATED"/>
    <property type="match status" value="1"/>
</dbReference>
<dbReference type="RefSeq" id="WP_225978132.1">
    <property type="nucleotide sequence ID" value="NZ_BJFL01000004.1"/>
</dbReference>
<evidence type="ECO:0000313" key="4">
    <source>
        <dbReference type="Proteomes" id="UP000298860"/>
    </source>
</evidence>
<dbReference type="InterPro" id="IPR050570">
    <property type="entry name" value="Cell_wall_metabolism_enzyme"/>
</dbReference>
<feature type="domain" description="M23ase beta-sheet core" evidence="2">
    <location>
        <begin position="179"/>
        <end position="270"/>
    </location>
</feature>
<evidence type="ECO:0000313" key="3">
    <source>
        <dbReference type="EMBL" id="GDY29649.1"/>
    </source>
</evidence>
<organism evidence="3 4">
    <name type="scientific">Gandjariella thermophila</name>
    <dbReference type="NCBI Taxonomy" id="1931992"/>
    <lineage>
        <taxon>Bacteria</taxon>
        <taxon>Bacillati</taxon>
        <taxon>Actinomycetota</taxon>
        <taxon>Actinomycetes</taxon>
        <taxon>Pseudonocardiales</taxon>
        <taxon>Pseudonocardiaceae</taxon>
        <taxon>Gandjariella</taxon>
    </lineage>
</organism>
<proteinExistence type="predicted"/>
<feature type="compositionally biased region" description="Basic residues" evidence="1">
    <location>
        <begin position="14"/>
        <end position="24"/>
    </location>
</feature>
<sequence>MSRPAPKGASLHRGQGRHRRVDQPLRRTRRVAATVTTGVLATAIGAASLLASDHARAGRAHAVTLHAEGLRVAAPSTVAAASNTEAAPAPARNDPTGAPQAQAAPVVPQPASTYDTPDDPAGGPADGAPAPTSTTDQPPATTTAPAPTDAPPETQGRPGFVKPSQGVLTSGFGPRSGGFHYGIDIANRMGTPEVAVANAVVIQAGPASGFGLWVRLRLDDGTVVVYGHMDRILVRQGQRVAAGQQIATMGMRGQATGPHLHFEVWVNGSQGNKINPLPWLAARGIRV</sequence>
<dbReference type="AlphaFoldDB" id="A0A4D4J4V5"/>
<evidence type="ECO:0000259" key="2">
    <source>
        <dbReference type="Pfam" id="PF01551"/>
    </source>
</evidence>
<dbReference type="InterPro" id="IPR011055">
    <property type="entry name" value="Dup_hybrid_motif"/>
</dbReference>
<dbReference type="EMBL" id="BJFL01000004">
    <property type="protein sequence ID" value="GDY29649.1"/>
    <property type="molecule type" value="Genomic_DNA"/>
</dbReference>
<dbReference type="Proteomes" id="UP000298860">
    <property type="component" value="Unassembled WGS sequence"/>
</dbReference>
<evidence type="ECO:0000256" key="1">
    <source>
        <dbReference type="SAM" id="MobiDB-lite"/>
    </source>
</evidence>
<dbReference type="SUPFAM" id="SSF51261">
    <property type="entry name" value="Duplicated hybrid motif"/>
    <property type="match status" value="1"/>
</dbReference>
<dbReference type="GO" id="GO:0004222">
    <property type="term" value="F:metalloendopeptidase activity"/>
    <property type="evidence" value="ECO:0007669"/>
    <property type="project" value="TreeGrafter"/>
</dbReference>
<name>A0A4D4J4V5_9PSEU</name>
<dbReference type="CDD" id="cd12797">
    <property type="entry name" value="M23_peptidase"/>
    <property type="match status" value="1"/>
</dbReference>